<dbReference type="AlphaFoldDB" id="A0A5B9QP84"/>
<sequence length="75" mass="8780">MTSDVHPLVNETTPTRRRWFRFSVRSLLVVTTLVACALGWIAKERSQSNFEHQIGKKLEVQRFYDAAIQAKYRKV</sequence>
<feature type="transmembrane region" description="Helical" evidence="1">
    <location>
        <begin position="20"/>
        <end position="42"/>
    </location>
</feature>
<evidence type="ECO:0000313" key="2">
    <source>
        <dbReference type="EMBL" id="QEG35921.1"/>
    </source>
</evidence>
<accession>A0A5B9QP84</accession>
<gene>
    <name evidence="2" type="ORF">Pr1d_32290</name>
</gene>
<keyword evidence="1" id="KW-1133">Transmembrane helix</keyword>
<reference evidence="2 3" key="1">
    <citation type="submission" date="2019-08" db="EMBL/GenBank/DDBJ databases">
        <title>Deep-cultivation of Planctomycetes and their phenomic and genomic characterization uncovers novel biology.</title>
        <authorList>
            <person name="Wiegand S."/>
            <person name="Jogler M."/>
            <person name="Boedeker C."/>
            <person name="Pinto D."/>
            <person name="Vollmers J."/>
            <person name="Rivas-Marin E."/>
            <person name="Kohn T."/>
            <person name="Peeters S.H."/>
            <person name="Heuer A."/>
            <person name="Rast P."/>
            <person name="Oberbeckmann S."/>
            <person name="Bunk B."/>
            <person name="Jeske O."/>
            <person name="Meyerdierks A."/>
            <person name="Storesund J.E."/>
            <person name="Kallscheuer N."/>
            <person name="Luecker S."/>
            <person name="Lage O.M."/>
            <person name="Pohl T."/>
            <person name="Merkel B.J."/>
            <person name="Hornburger P."/>
            <person name="Mueller R.-W."/>
            <person name="Bruemmer F."/>
            <person name="Labrenz M."/>
            <person name="Spormann A.M."/>
            <person name="Op den Camp H."/>
            <person name="Overmann J."/>
            <person name="Amann R."/>
            <person name="Jetten M.S.M."/>
            <person name="Mascher T."/>
            <person name="Medema M.H."/>
            <person name="Devos D.P."/>
            <person name="Kaster A.-K."/>
            <person name="Ovreas L."/>
            <person name="Rohde M."/>
            <person name="Galperin M.Y."/>
            <person name="Jogler C."/>
        </authorList>
    </citation>
    <scope>NUCLEOTIDE SEQUENCE [LARGE SCALE GENOMIC DNA]</scope>
    <source>
        <strain evidence="2 3">Pr1d</strain>
    </source>
</reference>
<keyword evidence="3" id="KW-1185">Reference proteome</keyword>
<evidence type="ECO:0000256" key="1">
    <source>
        <dbReference type="SAM" id="Phobius"/>
    </source>
</evidence>
<dbReference type="EMBL" id="CP042913">
    <property type="protein sequence ID" value="QEG35921.1"/>
    <property type="molecule type" value="Genomic_DNA"/>
</dbReference>
<name>A0A5B9QP84_9BACT</name>
<protein>
    <submittedName>
        <fullName evidence="2">Uncharacterized protein</fullName>
    </submittedName>
</protein>
<keyword evidence="1" id="KW-0472">Membrane</keyword>
<dbReference type="KEGG" id="bgok:Pr1d_32290"/>
<keyword evidence="1" id="KW-0812">Transmembrane</keyword>
<dbReference type="Proteomes" id="UP000323917">
    <property type="component" value="Chromosome"/>
</dbReference>
<proteinExistence type="predicted"/>
<organism evidence="2 3">
    <name type="scientific">Bythopirellula goksoeyrii</name>
    <dbReference type="NCBI Taxonomy" id="1400387"/>
    <lineage>
        <taxon>Bacteria</taxon>
        <taxon>Pseudomonadati</taxon>
        <taxon>Planctomycetota</taxon>
        <taxon>Planctomycetia</taxon>
        <taxon>Pirellulales</taxon>
        <taxon>Lacipirellulaceae</taxon>
        <taxon>Bythopirellula</taxon>
    </lineage>
</organism>
<evidence type="ECO:0000313" key="3">
    <source>
        <dbReference type="Proteomes" id="UP000323917"/>
    </source>
</evidence>